<keyword evidence="1" id="KW-0472">Membrane</keyword>
<dbReference type="EMBL" id="JBHSFT010000044">
    <property type="protein sequence ID" value="MFC4663730.1"/>
    <property type="molecule type" value="Genomic_DNA"/>
</dbReference>
<keyword evidence="3" id="KW-1185">Reference proteome</keyword>
<keyword evidence="1" id="KW-1133">Transmembrane helix</keyword>
<dbReference type="Proteomes" id="UP001595988">
    <property type="component" value="Unassembled WGS sequence"/>
</dbReference>
<evidence type="ECO:0000256" key="1">
    <source>
        <dbReference type="SAM" id="Phobius"/>
    </source>
</evidence>
<evidence type="ECO:0000313" key="3">
    <source>
        <dbReference type="Proteomes" id="UP001595988"/>
    </source>
</evidence>
<reference evidence="3" key="1">
    <citation type="journal article" date="2019" name="Int. J. Syst. Evol. Microbiol.">
        <title>The Global Catalogue of Microorganisms (GCM) 10K type strain sequencing project: providing services to taxonomists for standard genome sequencing and annotation.</title>
        <authorList>
            <consortium name="The Broad Institute Genomics Platform"/>
            <consortium name="The Broad Institute Genome Sequencing Center for Infectious Disease"/>
            <person name="Wu L."/>
            <person name="Ma J."/>
        </authorList>
    </citation>
    <scope>NUCLEOTIDE SEQUENCE [LARGE SCALE GENOMIC DNA]</scope>
    <source>
        <strain evidence="3">CCUG 37257</strain>
    </source>
</reference>
<keyword evidence="1" id="KW-0812">Transmembrane</keyword>
<accession>A0ABV9K0X1</accession>
<feature type="transmembrane region" description="Helical" evidence="1">
    <location>
        <begin position="7"/>
        <end position="27"/>
    </location>
</feature>
<dbReference type="RefSeq" id="WP_289585209.1">
    <property type="nucleotide sequence ID" value="NZ_JBHSFT010000044.1"/>
</dbReference>
<name>A0ABV9K0X1_9BACI</name>
<evidence type="ECO:0000313" key="2">
    <source>
        <dbReference type="EMBL" id="MFC4663730.1"/>
    </source>
</evidence>
<comment type="caution">
    <text evidence="2">The sequence shown here is derived from an EMBL/GenBank/DDBJ whole genome shotgun (WGS) entry which is preliminary data.</text>
</comment>
<organism evidence="2 3">
    <name type="scientific">Oceanobacillus aidingensis</name>
    <dbReference type="NCBI Taxonomy" id="645964"/>
    <lineage>
        <taxon>Bacteria</taxon>
        <taxon>Bacillati</taxon>
        <taxon>Bacillota</taxon>
        <taxon>Bacilli</taxon>
        <taxon>Bacillales</taxon>
        <taxon>Bacillaceae</taxon>
        <taxon>Oceanobacillus</taxon>
    </lineage>
</organism>
<sequence>MEKRKNGIFIFLGICILIAGGFIGGGLSGGADSINQQDEETDDSYRLIVQEGTLYMYDTVTGQVWRKTDTPDSKWEVDESLIDDY</sequence>
<protein>
    <submittedName>
        <fullName evidence="2">Uncharacterized protein</fullName>
    </submittedName>
</protein>
<gene>
    <name evidence="2" type="ORF">ACFO3P_16250</name>
</gene>
<proteinExistence type="predicted"/>